<comment type="caution">
    <text evidence="2">The sequence shown here is derived from an EMBL/GenBank/DDBJ whole genome shotgun (WGS) entry which is preliminary data.</text>
</comment>
<evidence type="ECO:0000256" key="1">
    <source>
        <dbReference type="SAM" id="Phobius"/>
    </source>
</evidence>
<accession>A0AAD8V733</accession>
<dbReference type="EMBL" id="JAHLJV010000015">
    <property type="protein sequence ID" value="KAK1595474.1"/>
    <property type="molecule type" value="Genomic_DNA"/>
</dbReference>
<reference evidence="2" key="1">
    <citation type="submission" date="2021-06" db="EMBL/GenBank/DDBJ databases">
        <title>Comparative genomics, transcriptomics and evolutionary studies reveal genomic signatures of adaptation to plant cell wall in hemibiotrophic fungi.</title>
        <authorList>
            <consortium name="DOE Joint Genome Institute"/>
            <person name="Baroncelli R."/>
            <person name="Diaz J.F."/>
            <person name="Benocci T."/>
            <person name="Peng M."/>
            <person name="Battaglia E."/>
            <person name="Haridas S."/>
            <person name="Andreopoulos W."/>
            <person name="Labutti K."/>
            <person name="Pangilinan J."/>
            <person name="Floch G.L."/>
            <person name="Makela M.R."/>
            <person name="Henrissat B."/>
            <person name="Grigoriev I.V."/>
            <person name="Crouch J.A."/>
            <person name="De Vries R.P."/>
            <person name="Sukno S.A."/>
            <person name="Thon M.R."/>
        </authorList>
    </citation>
    <scope>NUCLEOTIDE SEQUENCE</scope>
    <source>
        <strain evidence="2">CBS 125086</strain>
    </source>
</reference>
<dbReference type="AlphaFoldDB" id="A0AAD8V733"/>
<evidence type="ECO:0000313" key="3">
    <source>
        <dbReference type="Proteomes" id="UP001230504"/>
    </source>
</evidence>
<keyword evidence="1" id="KW-1133">Transmembrane helix</keyword>
<keyword evidence="1" id="KW-0812">Transmembrane</keyword>
<evidence type="ECO:0000313" key="2">
    <source>
        <dbReference type="EMBL" id="KAK1595474.1"/>
    </source>
</evidence>
<feature type="transmembrane region" description="Helical" evidence="1">
    <location>
        <begin position="12"/>
        <end position="34"/>
    </location>
</feature>
<proteinExistence type="predicted"/>
<organism evidence="2 3">
    <name type="scientific">Colletotrichum navitas</name>
    <dbReference type="NCBI Taxonomy" id="681940"/>
    <lineage>
        <taxon>Eukaryota</taxon>
        <taxon>Fungi</taxon>
        <taxon>Dikarya</taxon>
        <taxon>Ascomycota</taxon>
        <taxon>Pezizomycotina</taxon>
        <taxon>Sordariomycetes</taxon>
        <taxon>Hypocreomycetidae</taxon>
        <taxon>Glomerellales</taxon>
        <taxon>Glomerellaceae</taxon>
        <taxon>Colletotrichum</taxon>
        <taxon>Colletotrichum graminicola species complex</taxon>
    </lineage>
</organism>
<dbReference type="GeneID" id="85441477"/>
<protein>
    <submittedName>
        <fullName evidence="2">Uncharacterized protein</fullName>
    </submittedName>
</protein>
<dbReference type="Proteomes" id="UP001230504">
    <property type="component" value="Unassembled WGS sequence"/>
</dbReference>
<keyword evidence="1" id="KW-0472">Membrane</keyword>
<name>A0AAD8V733_9PEZI</name>
<sequence length="222" mass="25134">MNWVSIDDSWEAVQLLYVTHHVLLEILWTSGIYLRYLVPSWRKITTPKHSEYTKVPYVPLAIHVIVGTIEVFRYYCQLAITSEAPKPNVVDFGLCLIMAATSLRLAANVRNGRVEIVRTTFQATAVQRMFASALGYMHGDAEWHRASIKLLNNLVWTRLIGGYMNHLQGFRSYGDSFTGAVVVAHQLALWESDYPAGVPFFLAVLSVLLVVDKWASRKLHGK</sequence>
<keyword evidence="3" id="KW-1185">Reference proteome</keyword>
<dbReference type="RefSeq" id="XP_060416486.1">
    <property type="nucleotide sequence ID" value="XM_060557237.1"/>
</dbReference>
<gene>
    <name evidence="2" type="ORF">LY79DRAFT_546529</name>
</gene>